<evidence type="ECO:0000259" key="1">
    <source>
        <dbReference type="Pfam" id="PF14088"/>
    </source>
</evidence>
<reference evidence="2 3" key="1">
    <citation type="submission" date="2020-08" db="EMBL/GenBank/DDBJ databases">
        <title>Genomic Encyclopedia of Type Strains, Phase IV (KMG-IV): sequencing the most valuable type-strain genomes for metagenomic binning, comparative biology and taxonomic classification.</title>
        <authorList>
            <person name="Goeker M."/>
        </authorList>
    </citation>
    <scope>NUCLEOTIDE SEQUENCE [LARGE SCALE GENOMIC DNA]</scope>
    <source>
        <strain evidence="2 3">DSM 27203</strain>
    </source>
</reference>
<feature type="domain" description="DUF4268" evidence="1">
    <location>
        <begin position="180"/>
        <end position="313"/>
    </location>
</feature>
<dbReference type="Proteomes" id="UP000554342">
    <property type="component" value="Unassembled WGS sequence"/>
</dbReference>
<comment type="caution">
    <text evidence="2">The sequence shown here is derived from an EMBL/GenBank/DDBJ whole genome shotgun (WGS) entry which is preliminary data.</text>
</comment>
<name>A0A840Z0W6_9SPHN</name>
<dbReference type="Gene3D" id="3.40.1350.10">
    <property type="match status" value="1"/>
</dbReference>
<protein>
    <recommendedName>
        <fullName evidence="1">DUF4268 domain-containing protein</fullName>
    </recommendedName>
</protein>
<dbReference type="InterPro" id="IPR025364">
    <property type="entry name" value="DUF4268"/>
</dbReference>
<dbReference type="InterPro" id="IPR011856">
    <property type="entry name" value="tRNA_endonuc-like_dom_sf"/>
</dbReference>
<dbReference type="Pfam" id="PF14088">
    <property type="entry name" value="DUF4268"/>
    <property type="match status" value="1"/>
</dbReference>
<dbReference type="GO" id="GO:0003676">
    <property type="term" value="F:nucleic acid binding"/>
    <property type="evidence" value="ECO:0007669"/>
    <property type="project" value="InterPro"/>
</dbReference>
<dbReference type="EMBL" id="JACIJI010000005">
    <property type="protein sequence ID" value="MBB5719565.1"/>
    <property type="molecule type" value="Genomic_DNA"/>
</dbReference>
<organism evidence="2 3">
    <name type="scientific">Stakelama sediminis</name>
    <dbReference type="NCBI Taxonomy" id="463200"/>
    <lineage>
        <taxon>Bacteria</taxon>
        <taxon>Pseudomonadati</taxon>
        <taxon>Pseudomonadota</taxon>
        <taxon>Alphaproteobacteria</taxon>
        <taxon>Sphingomonadales</taxon>
        <taxon>Sphingomonadaceae</taxon>
        <taxon>Stakelama</taxon>
    </lineage>
</organism>
<evidence type="ECO:0000313" key="3">
    <source>
        <dbReference type="Proteomes" id="UP000554342"/>
    </source>
</evidence>
<proteinExistence type="predicted"/>
<dbReference type="RefSeq" id="WP_184004458.1">
    <property type="nucleotide sequence ID" value="NZ_BAABIF010000030.1"/>
</dbReference>
<evidence type="ECO:0000313" key="2">
    <source>
        <dbReference type="EMBL" id="MBB5719565.1"/>
    </source>
</evidence>
<dbReference type="AlphaFoldDB" id="A0A840Z0W6"/>
<gene>
    <name evidence="2" type="ORF">FHR23_002513</name>
</gene>
<keyword evidence="3" id="KW-1185">Reference proteome</keyword>
<accession>A0A840Z0W6</accession>
<sequence>MTPSLGTLRKVDLRTIWLSESSDFTPWLAKAENLSILGETIGIELELEAQEKYVGPFRADILCKDSDNDSWVLIENQLERTDHNHLGQLLTYAAGLQTVTIVWVAAKFTEEHRAALDWLNEITNSRFRFFGLEVELWRIADSMPAPRFNVISKPNDWTRSVERAASQIDSEALSETKLQQQRYWQGLNQLLEEQGVPLRTRTARPQHWHNFSIGRSKFKLCTKVNSQAHVIGCELFISHVRANDFLELLMADRDAIETDAGLTFDWQELPERIGTRVEIVRDNTDFTKESEWPEQHAWLADKLVRMNKAFRNRIVALDLDDIEAAS</sequence>